<evidence type="ECO:0000313" key="6">
    <source>
        <dbReference type="Proteomes" id="UP000501868"/>
    </source>
</evidence>
<organism evidence="5 6">
    <name type="scientific">Priestia megaterium</name>
    <name type="common">Bacillus megaterium</name>
    <dbReference type="NCBI Taxonomy" id="1404"/>
    <lineage>
        <taxon>Bacteria</taxon>
        <taxon>Bacillati</taxon>
        <taxon>Bacillota</taxon>
        <taxon>Bacilli</taxon>
        <taxon>Bacillales</taxon>
        <taxon>Bacillaceae</taxon>
        <taxon>Priestia</taxon>
    </lineage>
</organism>
<dbReference type="Pfam" id="PF10370">
    <property type="entry name" value="Rv2993c-like_N"/>
    <property type="match status" value="1"/>
</dbReference>
<evidence type="ECO:0000256" key="2">
    <source>
        <dbReference type="ARBA" id="ARBA00022723"/>
    </source>
</evidence>
<reference evidence="5 6" key="2">
    <citation type="submission" date="2020-04" db="EMBL/GenBank/DDBJ databases">
        <authorList>
            <person name="Fomenkov A."/>
            <person name="Anton B.P."/>
            <person name="Roberts R.J."/>
        </authorList>
    </citation>
    <scope>NUCLEOTIDE SEQUENCE [LARGE SCALE GENOMIC DNA]</scope>
    <source>
        <strain evidence="5 6">S2</strain>
    </source>
</reference>
<dbReference type="GO" id="GO:0044281">
    <property type="term" value="P:small molecule metabolic process"/>
    <property type="evidence" value="ECO:0007669"/>
    <property type="project" value="UniProtKB-ARBA"/>
</dbReference>
<keyword evidence="5" id="KW-0378">Hydrolase</keyword>
<dbReference type="PANTHER" id="PTHR42796">
    <property type="entry name" value="FUMARYLACETOACETATE HYDROLASE DOMAIN-CONTAINING PROTEIN 2A-RELATED"/>
    <property type="match status" value="1"/>
</dbReference>
<dbReference type="Proteomes" id="UP000501868">
    <property type="component" value="Chromosome"/>
</dbReference>
<evidence type="ECO:0000313" key="5">
    <source>
        <dbReference type="EMBL" id="QIZ07505.1"/>
    </source>
</evidence>
<comment type="similarity">
    <text evidence="1">Belongs to the FAH family.</text>
</comment>
<dbReference type="InterPro" id="IPR036663">
    <property type="entry name" value="Fumarylacetoacetase_C_sf"/>
</dbReference>
<reference evidence="5 6" key="1">
    <citation type="submission" date="2020-04" db="EMBL/GenBank/DDBJ databases">
        <title>Genome-Wide Identification of 5-Methylcytosine Sites in Bacterial Genomes By High-Throughput Sequencing of MspJI Restriction Fragments.</title>
        <authorList>
            <person name="Wu V."/>
        </authorList>
    </citation>
    <scope>NUCLEOTIDE SEQUENCE [LARGE SCALE GENOMIC DNA]</scope>
    <source>
        <strain evidence="5 6">S2</strain>
    </source>
</reference>
<dbReference type="GO" id="GO:0016787">
    <property type="term" value="F:hydrolase activity"/>
    <property type="evidence" value="ECO:0007669"/>
    <property type="project" value="UniProtKB-KW"/>
</dbReference>
<dbReference type="InterPro" id="IPR018833">
    <property type="entry name" value="Rv2993c-like_N"/>
</dbReference>
<gene>
    <name evidence="5" type="ORF">HFZ78_12845</name>
</gene>
<dbReference type="Gene3D" id="3.90.850.10">
    <property type="entry name" value="Fumarylacetoacetase-like, C-terminal domain"/>
    <property type="match status" value="1"/>
</dbReference>
<dbReference type="PANTHER" id="PTHR42796:SF4">
    <property type="entry name" value="FUMARYLACETOACETATE HYDROLASE DOMAIN-CONTAINING PROTEIN 2A"/>
    <property type="match status" value="1"/>
</dbReference>
<accession>A0A6H1P209</accession>
<dbReference type="SUPFAM" id="SSF56529">
    <property type="entry name" value="FAH"/>
    <property type="match status" value="1"/>
</dbReference>
<protein>
    <submittedName>
        <fullName evidence="5">Fumarylacetoacetate hydrolase family protein</fullName>
    </submittedName>
</protein>
<evidence type="ECO:0000259" key="4">
    <source>
        <dbReference type="Pfam" id="PF10370"/>
    </source>
</evidence>
<dbReference type="InterPro" id="IPR011234">
    <property type="entry name" value="Fumarylacetoacetase-like_C"/>
</dbReference>
<proteinExistence type="inferred from homology"/>
<dbReference type="EMBL" id="CP051128">
    <property type="protein sequence ID" value="QIZ07505.1"/>
    <property type="molecule type" value="Genomic_DNA"/>
</dbReference>
<dbReference type="AlphaFoldDB" id="A0A6H1P209"/>
<name>A0A6H1P209_PRIMG</name>
<evidence type="ECO:0000256" key="1">
    <source>
        <dbReference type="ARBA" id="ARBA00010211"/>
    </source>
</evidence>
<evidence type="ECO:0000259" key="3">
    <source>
        <dbReference type="Pfam" id="PF01557"/>
    </source>
</evidence>
<dbReference type="Pfam" id="PF01557">
    <property type="entry name" value="FAA_hydrolase"/>
    <property type="match status" value="1"/>
</dbReference>
<dbReference type="GO" id="GO:0046872">
    <property type="term" value="F:metal ion binding"/>
    <property type="evidence" value="ECO:0007669"/>
    <property type="project" value="UniProtKB-KW"/>
</dbReference>
<keyword evidence="2" id="KW-0479">Metal-binding</keyword>
<feature type="domain" description="Rv2993c-like N-terminal" evidence="4">
    <location>
        <begin position="4"/>
        <end position="67"/>
    </location>
</feature>
<feature type="domain" description="Fumarylacetoacetase-like C-terminal" evidence="3">
    <location>
        <begin position="74"/>
        <end position="318"/>
    </location>
</feature>
<sequence>MGIKVVRFEHKQKEQWGVVSGDQIRLLSGTYQSLADFLEHGKEEARTINAQGNTECVALNDVTILSPVTKPARIICQGVNYSEHRAETGMEAARAPFNMIFSKADSSLCGATSEIVRPRDVKLLDYELELGLVIGTEISVASDITDENLHQYIAGLVIVNDVSARDVQLSQGQWLKGKSYRTFCPTGPYLYLLDKEELPLLHDLELNLWVNDELRQSANSKQLLYKPAETLTELSEIMDLSPGDLIVTGTAGGVALNLTPKVLELLSNMAIPYQQKLDLLEEGQLISGKYLKDGDVIRCQIRSSNGLIDLGEQINKVVPSIKKSHVNSF</sequence>
<dbReference type="InterPro" id="IPR051121">
    <property type="entry name" value="FAH"/>
</dbReference>